<comment type="caution">
    <text evidence="3">The sequence shown here is derived from an EMBL/GenBank/DDBJ whole genome shotgun (WGS) entry which is preliminary data.</text>
</comment>
<feature type="domain" description="Glycosyl transferase family 1" evidence="1">
    <location>
        <begin position="216"/>
        <end position="369"/>
    </location>
</feature>
<dbReference type="RefSeq" id="WP_132922215.1">
    <property type="nucleotide sequence ID" value="NZ_SJOI01000001.1"/>
</dbReference>
<organism evidence="3 4">
    <name type="scientific">Sodalis ligni</name>
    <dbReference type="NCBI Taxonomy" id="2697027"/>
    <lineage>
        <taxon>Bacteria</taxon>
        <taxon>Pseudomonadati</taxon>
        <taxon>Pseudomonadota</taxon>
        <taxon>Gammaproteobacteria</taxon>
        <taxon>Enterobacterales</taxon>
        <taxon>Bruguierivoracaceae</taxon>
        <taxon>Sodalis</taxon>
    </lineage>
</organism>
<dbReference type="InterPro" id="IPR028098">
    <property type="entry name" value="Glyco_trans_4-like_N"/>
</dbReference>
<dbReference type="Pfam" id="PF00534">
    <property type="entry name" value="Glycos_transf_1"/>
    <property type="match status" value="1"/>
</dbReference>
<sequence>MRIAVFTDSFYPELGGIQDSVLSGCRELGKRGHQVVIFAPRATRHDFSVAGVPEREVDAGGNVEIRRLFSLPVPSSTGQSRLLVPTGRRWRQLLSFSPDIIHTHTFLGAGLEALSAARRLDVPVVGTNHWAIGEFSGYTPFSANFFREISVRGVTRYYNRCDMVTGPSHSVIDEMCAFGLRRPHCVISNPVDTARFCPMPDAQREALKRSYGFSHSTIVYAGRLADEKKIDVLIRALPLIAIEMPDVMLVLAGHGSARHHLEQLARDLGVRERIRFPGTLDKATLADVFHAADIFAIASTSETQSMVLIQAMSAGLPVVGARWRALPEYIDAQSGFLAQPGDSEDFARRLTHLLRSPSLRKQMGEHAAQKTKPFSITTVTSRWEEIYARISLAVPEEMSRISGA</sequence>
<dbReference type="EMBL" id="SJOI01000001">
    <property type="protein sequence ID" value="TCL03338.1"/>
    <property type="molecule type" value="Genomic_DNA"/>
</dbReference>
<dbReference type="Gene3D" id="3.40.50.2000">
    <property type="entry name" value="Glycogen Phosphorylase B"/>
    <property type="match status" value="2"/>
</dbReference>
<dbReference type="PANTHER" id="PTHR45947">
    <property type="entry name" value="SULFOQUINOVOSYL TRANSFERASE SQD2"/>
    <property type="match status" value="1"/>
</dbReference>
<dbReference type="Pfam" id="PF13439">
    <property type="entry name" value="Glyco_transf_4"/>
    <property type="match status" value="1"/>
</dbReference>
<keyword evidence="4" id="KW-1185">Reference proteome</keyword>
<dbReference type="InterPro" id="IPR001296">
    <property type="entry name" value="Glyco_trans_1"/>
</dbReference>
<evidence type="ECO:0000259" key="1">
    <source>
        <dbReference type="Pfam" id="PF00534"/>
    </source>
</evidence>
<reference evidence="3 4" key="1">
    <citation type="submission" date="2019-02" db="EMBL/GenBank/DDBJ databases">
        <title>Investigation of anaerobic lignin degradation for improved lignocellulosic biofuels.</title>
        <authorList>
            <person name="Deangelis K."/>
        </authorList>
    </citation>
    <scope>NUCLEOTIDE SEQUENCE [LARGE SCALE GENOMIC DNA]</scope>
    <source>
        <strain evidence="3 4">159R</strain>
    </source>
</reference>
<protein>
    <submittedName>
        <fullName evidence="3">Glycosyltransferase involved in cell wall biosynthesis</fullName>
    </submittedName>
</protein>
<dbReference type="Proteomes" id="UP000294555">
    <property type="component" value="Unassembled WGS sequence"/>
</dbReference>
<dbReference type="OrthoDB" id="9777346at2"/>
<dbReference type="PANTHER" id="PTHR45947:SF3">
    <property type="entry name" value="SULFOQUINOVOSYL TRANSFERASE SQD2"/>
    <property type="match status" value="1"/>
</dbReference>
<feature type="domain" description="Glycosyltransferase subfamily 4-like N-terminal" evidence="2">
    <location>
        <begin position="15"/>
        <end position="195"/>
    </location>
</feature>
<evidence type="ECO:0000259" key="2">
    <source>
        <dbReference type="Pfam" id="PF13439"/>
    </source>
</evidence>
<evidence type="ECO:0000313" key="3">
    <source>
        <dbReference type="EMBL" id="TCL03338.1"/>
    </source>
</evidence>
<name>A0A4V6NFM2_9GAMM</name>
<evidence type="ECO:0000313" key="4">
    <source>
        <dbReference type="Proteomes" id="UP000294555"/>
    </source>
</evidence>
<accession>A0A4V6NFM2</accession>
<proteinExistence type="predicted"/>
<dbReference type="InterPro" id="IPR050194">
    <property type="entry name" value="Glycosyltransferase_grp1"/>
</dbReference>
<dbReference type="AlphaFoldDB" id="A0A4V6NFM2"/>
<dbReference type="SUPFAM" id="SSF53756">
    <property type="entry name" value="UDP-Glycosyltransferase/glycogen phosphorylase"/>
    <property type="match status" value="1"/>
</dbReference>
<keyword evidence="3" id="KW-0808">Transferase</keyword>
<dbReference type="GO" id="GO:0016757">
    <property type="term" value="F:glycosyltransferase activity"/>
    <property type="evidence" value="ECO:0007669"/>
    <property type="project" value="InterPro"/>
</dbReference>
<gene>
    <name evidence="3" type="ORF">EZJ58_1400</name>
</gene>